<accession>A0AAP0LFY7</accession>
<feature type="region of interest" description="Disordered" evidence="1">
    <location>
        <begin position="1"/>
        <end position="20"/>
    </location>
</feature>
<sequence length="148" mass="15852">MAVREGGDDDQRRHADGPASAVVRLCSSSWTRGAAQREGGGRLQQQLRQRAAALDSARQWRRAGLAVGIDTEERDTAETRRERAATAAKDQSAGGAAATHDATVVVARGRQPRVVGTIDLWDLGYHSRLSGTYLEASAGRLGEIFAII</sequence>
<reference evidence="2 3" key="1">
    <citation type="submission" date="2024-01" db="EMBL/GenBank/DDBJ databases">
        <title>Genome assemblies of Stephania.</title>
        <authorList>
            <person name="Yang L."/>
        </authorList>
    </citation>
    <scope>NUCLEOTIDE SEQUENCE [LARGE SCALE GENOMIC DNA]</scope>
    <source>
        <strain evidence="2">YNDBR</strain>
        <tissue evidence="2">Leaf</tissue>
    </source>
</reference>
<feature type="compositionally biased region" description="Basic and acidic residues" evidence="1">
    <location>
        <begin position="74"/>
        <end position="84"/>
    </location>
</feature>
<feature type="region of interest" description="Disordered" evidence="1">
    <location>
        <begin position="71"/>
        <end position="99"/>
    </location>
</feature>
<dbReference type="Proteomes" id="UP001420932">
    <property type="component" value="Unassembled WGS sequence"/>
</dbReference>
<dbReference type="EMBL" id="JBBNAF010000001">
    <property type="protein sequence ID" value="KAK9169985.1"/>
    <property type="molecule type" value="Genomic_DNA"/>
</dbReference>
<evidence type="ECO:0000256" key="1">
    <source>
        <dbReference type="SAM" id="MobiDB-lite"/>
    </source>
</evidence>
<keyword evidence="3" id="KW-1185">Reference proteome</keyword>
<comment type="caution">
    <text evidence="2">The sequence shown here is derived from an EMBL/GenBank/DDBJ whole genome shotgun (WGS) entry which is preliminary data.</text>
</comment>
<proteinExistence type="predicted"/>
<name>A0AAP0LFY7_9MAGN</name>
<organism evidence="2 3">
    <name type="scientific">Stephania yunnanensis</name>
    <dbReference type="NCBI Taxonomy" id="152371"/>
    <lineage>
        <taxon>Eukaryota</taxon>
        <taxon>Viridiplantae</taxon>
        <taxon>Streptophyta</taxon>
        <taxon>Embryophyta</taxon>
        <taxon>Tracheophyta</taxon>
        <taxon>Spermatophyta</taxon>
        <taxon>Magnoliopsida</taxon>
        <taxon>Ranunculales</taxon>
        <taxon>Menispermaceae</taxon>
        <taxon>Menispermoideae</taxon>
        <taxon>Cissampelideae</taxon>
        <taxon>Stephania</taxon>
    </lineage>
</organism>
<feature type="compositionally biased region" description="Low complexity" evidence="1">
    <location>
        <begin position="85"/>
        <end position="99"/>
    </location>
</feature>
<protein>
    <submittedName>
        <fullName evidence="2">Uncharacterized protein</fullName>
    </submittedName>
</protein>
<gene>
    <name evidence="2" type="ORF">Syun_002125</name>
</gene>
<dbReference type="AlphaFoldDB" id="A0AAP0LFY7"/>
<feature type="compositionally biased region" description="Basic and acidic residues" evidence="1">
    <location>
        <begin position="1"/>
        <end position="16"/>
    </location>
</feature>
<evidence type="ECO:0000313" key="2">
    <source>
        <dbReference type="EMBL" id="KAK9169985.1"/>
    </source>
</evidence>
<evidence type="ECO:0000313" key="3">
    <source>
        <dbReference type="Proteomes" id="UP001420932"/>
    </source>
</evidence>